<proteinExistence type="predicted"/>
<gene>
    <name evidence="1" type="ORF">NUW58_g4382</name>
</gene>
<sequence length="282" mass="32855">MLSPDISPKEEPITSPDMSPRFMSVAEGSLKRKPEDDDDDGNIKSVSLPGFQTLLPYPEFHGRPHTINSLRTPSATPEPREGDVYPVQSGLLPGQDPIIEKLNHLRIENNKQPLKPLGSLCTPDYLNQASHKWMALQDMHNEVCQQPSPPREIRKRRAKTPKTTHCNIKYLVEELDYIRYHRVDLQQKWMLVENNYRVMFPMARETQGLQGVNYRQNNILPHIHNNMLVFMENGHVESVCVKTKEQTERKHLYTLVYLFPDRAMRYPWVTPSHRERARELSK</sequence>
<evidence type="ECO:0000313" key="2">
    <source>
        <dbReference type="Proteomes" id="UP001143856"/>
    </source>
</evidence>
<evidence type="ECO:0000313" key="1">
    <source>
        <dbReference type="EMBL" id="KAJ2987656.1"/>
    </source>
</evidence>
<keyword evidence="2" id="KW-1185">Reference proteome</keyword>
<name>A0ACC1P6Q3_9PEZI</name>
<reference evidence="1" key="1">
    <citation type="submission" date="2022-10" db="EMBL/GenBank/DDBJ databases">
        <title>Genome Sequence of Xylaria curta.</title>
        <authorList>
            <person name="Buettner E."/>
        </authorList>
    </citation>
    <scope>NUCLEOTIDE SEQUENCE</scope>
    <source>
        <strain evidence="1">Babe10</strain>
    </source>
</reference>
<dbReference type="EMBL" id="JAPDGR010000757">
    <property type="protein sequence ID" value="KAJ2987656.1"/>
    <property type="molecule type" value="Genomic_DNA"/>
</dbReference>
<comment type="caution">
    <text evidence="1">The sequence shown here is derived from an EMBL/GenBank/DDBJ whole genome shotgun (WGS) entry which is preliminary data.</text>
</comment>
<protein>
    <submittedName>
        <fullName evidence="1">Uncharacterized protein</fullName>
    </submittedName>
</protein>
<dbReference type="Proteomes" id="UP001143856">
    <property type="component" value="Unassembled WGS sequence"/>
</dbReference>
<accession>A0ACC1P6Q3</accession>
<organism evidence="1 2">
    <name type="scientific">Xylaria curta</name>
    <dbReference type="NCBI Taxonomy" id="42375"/>
    <lineage>
        <taxon>Eukaryota</taxon>
        <taxon>Fungi</taxon>
        <taxon>Dikarya</taxon>
        <taxon>Ascomycota</taxon>
        <taxon>Pezizomycotina</taxon>
        <taxon>Sordariomycetes</taxon>
        <taxon>Xylariomycetidae</taxon>
        <taxon>Xylariales</taxon>
        <taxon>Xylariaceae</taxon>
        <taxon>Xylaria</taxon>
    </lineage>
</organism>